<dbReference type="AlphaFoldDB" id="A0A9D4F132"/>
<evidence type="ECO:0000256" key="1">
    <source>
        <dbReference type="SAM" id="Phobius"/>
    </source>
</evidence>
<reference evidence="2" key="2">
    <citation type="submission" date="2020-11" db="EMBL/GenBank/DDBJ databases">
        <authorList>
            <person name="McCartney M.A."/>
            <person name="Auch B."/>
            <person name="Kono T."/>
            <person name="Mallez S."/>
            <person name="Becker A."/>
            <person name="Gohl D.M."/>
            <person name="Silverstein K.A.T."/>
            <person name="Koren S."/>
            <person name="Bechman K.B."/>
            <person name="Herman A."/>
            <person name="Abrahante J.E."/>
            <person name="Garbe J."/>
        </authorList>
    </citation>
    <scope>NUCLEOTIDE SEQUENCE</scope>
    <source>
        <strain evidence="2">Duluth1</strain>
        <tissue evidence="2">Whole animal</tissue>
    </source>
</reference>
<feature type="transmembrane region" description="Helical" evidence="1">
    <location>
        <begin position="71"/>
        <end position="92"/>
    </location>
</feature>
<dbReference type="EMBL" id="JAIWYP010000008">
    <property type="protein sequence ID" value="KAH3788066.1"/>
    <property type="molecule type" value="Genomic_DNA"/>
</dbReference>
<sequence length="174" mass="17972">MNRTLEDALLNLTTMVKSFSDIKLEDRDSLKLQHMLSVANTLHHLTGDVRTRIEPALYGEKNEAASSNKTIGAVAASVAGIAGVAGITAASISVGGAGHASVGAGIATATFASTAAPTLAFGIALLGAVASPVVPTTLASLYVWRRIRVSVQTKGITTEPTTPELNYVKLKICN</sequence>
<organism evidence="2 3">
    <name type="scientific">Dreissena polymorpha</name>
    <name type="common">Zebra mussel</name>
    <name type="synonym">Mytilus polymorpha</name>
    <dbReference type="NCBI Taxonomy" id="45954"/>
    <lineage>
        <taxon>Eukaryota</taxon>
        <taxon>Metazoa</taxon>
        <taxon>Spiralia</taxon>
        <taxon>Lophotrochozoa</taxon>
        <taxon>Mollusca</taxon>
        <taxon>Bivalvia</taxon>
        <taxon>Autobranchia</taxon>
        <taxon>Heteroconchia</taxon>
        <taxon>Euheterodonta</taxon>
        <taxon>Imparidentia</taxon>
        <taxon>Neoheterodontei</taxon>
        <taxon>Myida</taxon>
        <taxon>Dreissenoidea</taxon>
        <taxon>Dreissenidae</taxon>
        <taxon>Dreissena</taxon>
    </lineage>
</organism>
<proteinExistence type="predicted"/>
<reference evidence="2" key="1">
    <citation type="journal article" date="2019" name="bioRxiv">
        <title>The Genome of the Zebra Mussel, Dreissena polymorpha: A Resource for Invasive Species Research.</title>
        <authorList>
            <person name="McCartney M.A."/>
            <person name="Auch B."/>
            <person name="Kono T."/>
            <person name="Mallez S."/>
            <person name="Zhang Y."/>
            <person name="Obille A."/>
            <person name="Becker A."/>
            <person name="Abrahante J.E."/>
            <person name="Garbe J."/>
            <person name="Badalamenti J.P."/>
            <person name="Herman A."/>
            <person name="Mangelson H."/>
            <person name="Liachko I."/>
            <person name="Sullivan S."/>
            <person name="Sone E.D."/>
            <person name="Koren S."/>
            <person name="Silverstein K.A.T."/>
            <person name="Beckman K.B."/>
            <person name="Gohl D.M."/>
        </authorList>
    </citation>
    <scope>NUCLEOTIDE SEQUENCE</scope>
    <source>
        <strain evidence="2">Duluth1</strain>
        <tissue evidence="2">Whole animal</tissue>
    </source>
</reference>
<gene>
    <name evidence="2" type="ORF">DPMN_166196</name>
</gene>
<protein>
    <recommendedName>
        <fullName evidence="4">Transmembrane protein</fullName>
    </recommendedName>
</protein>
<keyword evidence="1" id="KW-0812">Transmembrane</keyword>
<evidence type="ECO:0008006" key="4">
    <source>
        <dbReference type="Google" id="ProtNLM"/>
    </source>
</evidence>
<keyword evidence="3" id="KW-1185">Reference proteome</keyword>
<comment type="caution">
    <text evidence="2">The sequence shown here is derived from an EMBL/GenBank/DDBJ whole genome shotgun (WGS) entry which is preliminary data.</text>
</comment>
<keyword evidence="1" id="KW-0472">Membrane</keyword>
<keyword evidence="1" id="KW-1133">Transmembrane helix</keyword>
<accession>A0A9D4F132</accession>
<evidence type="ECO:0000313" key="3">
    <source>
        <dbReference type="Proteomes" id="UP000828390"/>
    </source>
</evidence>
<dbReference type="Proteomes" id="UP000828390">
    <property type="component" value="Unassembled WGS sequence"/>
</dbReference>
<feature type="transmembrane region" description="Helical" evidence="1">
    <location>
        <begin position="119"/>
        <end position="144"/>
    </location>
</feature>
<evidence type="ECO:0000313" key="2">
    <source>
        <dbReference type="EMBL" id="KAH3788066.1"/>
    </source>
</evidence>
<name>A0A9D4F132_DREPO</name>